<protein>
    <recommendedName>
        <fullName evidence="2">Zinc knuckle CX2CX4HX4C domain-containing protein</fullName>
    </recommendedName>
</protein>
<dbReference type="Proteomes" id="UP001280121">
    <property type="component" value="Unassembled WGS sequence"/>
</dbReference>
<accession>A0AAD9XEK0</accession>
<feature type="region of interest" description="Disordered" evidence="1">
    <location>
        <begin position="152"/>
        <end position="181"/>
    </location>
</feature>
<feature type="domain" description="Zinc knuckle CX2CX4HX4C" evidence="2">
    <location>
        <begin position="84"/>
        <end position="131"/>
    </location>
</feature>
<dbReference type="AlphaFoldDB" id="A0AAD9XEK0"/>
<dbReference type="PANTHER" id="PTHR33710:SF83">
    <property type="entry name" value="ENDONUCLEASE_EXONUCLEASE_PHOSPHATASE DOMAIN-CONTAINING PROTEIN"/>
    <property type="match status" value="1"/>
</dbReference>
<reference evidence="3" key="1">
    <citation type="journal article" date="2023" name="Plant J.">
        <title>Genome sequences and population genomics provide insights into the demographic history, inbreeding, and mutation load of two 'living fossil' tree species of Dipteronia.</title>
        <authorList>
            <person name="Feng Y."/>
            <person name="Comes H.P."/>
            <person name="Chen J."/>
            <person name="Zhu S."/>
            <person name="Lu R."/>
            <person name="Zhang X."/>
            <person name="Li P."/>
            <person name="Qiu J."/>
            <person name="Olsen K.M."/>
            <person name="Qiu Y."/>
        </authorList>
    </citation>
    <scope>NUCLEOTIDE SEQUENCE</scope>
    <source>
        <strain evidence="3">KIB01</strain>
    </source>
</reference>
<feature type="compositionally biased region" description="Polar residues" evidence="1">
    <location>
        <begin position="168"/>
        <end position="177"/>
    </location>
</feature>
<dbReference type="SUPFAM" id="SSF56219">
    <property type="entry name" value="DNase I-like"/>
    <property type="match status" value="1"/>
</dbReference>
<dbReference type="InterPro" id="IPR025836">
    <property type="entry name" value="Zn_knuckle_CX2CX4HX4C"/>
</dbReference>
<dbReference type="PANTHER" id="PTHR33710">
    <property type="entry name" value="BNAC02G09200D PROTEIN"/>
    <property type="match status" value="1"/>
</dbReference>
<sequence length="595" mass="68567">MVWSHGPWNFDHCLIILEKPREPGEVSKMEFNRAAFWVQLYNVPLMGMNKQGTRVLTEKIWEVIELPNESRDCWGKFLCVKVGIDVTKPIIRFLRLWLDDFDTVITIPIKYERLPEFCYGCGLIGYSLCECINIEARKTALENHKPEFGDWLRLTPSSRPKGAKQKDNGQGSSSSGWMQRDNKFSQGKAPWMSLEIVNERDDFGLGATAKETARMGGYFMATGVDMGVCGVTAMSGVEICHDDVVPIDEPRNNLGFNIGRDTVKSPGMPNTRNWKWEAKKGVNQQDLMKLSSSGQRMALAQLRMNKGDRIRKLRNYRCQTLPRWSTGPRHVENNDDLILERIGCVWNGDGIVQGGTGHDGTGQDMLFCIVFGRPETELLTVLFCVWDFNEIVRLDEKKGGSDKLILGVCQFRQVIGDCQLEDLGYFRPMMTWNNRLDGDQNIEKILDRYLGDIEWRTIFPRVKVVHLGYNFFDHRPILLKLDDKDNEWAIGSRGFRFVPFWLKDDDCESIVKEAWAEYGLMNYVVRLGGKLAWCVAKMEAWSTIKFGSLRKKIIQKQEELENLFECSHEQRSRENICCAEKELEGLLDRDELYWK</sequence>
<keyword evidence="4" id="KW-1185">Reference proteome</keyword>
<evidence type="ECO:0000313" key="3">
    <source>
        <dbReference type="EMBL" id="KAK2657890.1"/>
    </source>
</evidence>
<comment type="caution">
    <text evidence="3">The sequence shown here is derived from an EMBL/GenBank/DDBJ whole genome shotgun (WGS) entry which is preliminary data.</text>
</comment>
<dbReference type="Pfam" id="PF14392">
    <property type="entry name" value="zf-CCHC_4"/>
    <property type="match status" value="1"/>
</dbReference>
<organism evidence="3 4">
    <name type="scientific">Dipteronia dyeriana</name>
    <dbReference type="NCBI Taxonomy" id="168575"/>
    <lineage>
        <taxon>Eukaryota</taxon>
        <taxon>Viridiplantae</taxon>
        <taxon>Streptophyta</taxon>
        <taxon>Embryophyta</taxon>
        <taxon>Tracheophyta</taxon>
        <taxon>Spermatophyta</taxon>
        <taxon>Magnoliopsida</taxon>
        <taxon>eudicotyledons</taxon>
        <taxon>Gunneridae</taxon>
        <taxon>Pentapetalae</taxon>
        <taxon>rosids</taxon>
        <taxon>malvids</taxon>
        <taxon>Sapindales</taxon>
        <taxon>Sapindaceae</taxon>
        <taxon>Hippocastanoideae</taxon>
        <taxon>Acereae</taxon>
        <taxon>Dipteronia</taxon>
    </lineage>
</organism>
<gene>
    <name evidence="3" type="ORF">Ddye_010942</name>
</gene>
<evidence type="ECO:0000259" key="2">
    <source>
        <dbReference type="Pfam" id="PF14392"/>
    </source>
</evidence>
<proteinExistence type="predicted"/>
<dbReference type="InterPro" id="IPR036691">
    <property type="entry name" value="Endo/exonu/phosph_ase_sf"/>
</dbReference>
<evidence type="ECO:0000313" key="4">
    <source>
        <dbReference type="Proteomes" id="UP001280121"/>
    </source>
</evidence>
<name>A0AAD9XEK0_9ROSI</name>
<dbReference type="EMBL" id="JANJYI010000003">
    <property type="protein sequence ID" value="KAK2657890.1"/>
    <property type="molecule type" value="Genomic_DNA"/>
</dbReference>
<evidence type="ECO:0000256" key="1">
    <source>
        <dbReference type="SAM" id="MobiDB-lite"/>
    </source>
</evidence>